<evidence type="ECO:0000259" key="2">
    <source>
        <dbReference type="Pfam" id="PF01757"/>
    </source>
</evidence>
<keyword evidence="4" id="KW-1185">Reference proteome</keyword>
<evidence type="ECO:0000313" key="3">
    <source>
        <dbReference type="EMBL" id="SHM18650.1"/>
    </source>
</evidence>
<keyword evidence="3" id="KW-0808">Transferase</keyword>
<feature type="transmembrane region" description="Helical" evidence="1">
    <location>
        <begin position="332"/>
        <end position="354"/>
    </location>
</feature>
<feature type="transmembrane region" description="Helical" evidence="1">
    <location>
        <begin position="169"/>
        <end position="188"/>
    </location>
</feature>
<dbReference type="EMBL" id="FRBT01000004">
    <property type="protein sequence ID" value="SHM18650.1"/>
    <property type="molecule type" value="Genomic_DNA"/>
</dbReference>
<dbReference type="OrthoDB" id="290051at2"/>
<proteinExistence type="predicted"/>
<evidence type="ECO:0000313" key="4">
    <source>
        <dbReference type="Proteomes" id="UP000184028"/>
    </source>
</evidence>
<feature type="transmembrane region" description="Helical" evidence="1">
    <location>
        <begin position="258"/>
        <end position="279"/>
    </location>
</feature>
<protein>
    <submittedName>
        <fullName evidence="3">Peptidoglycan/LPS O-acetylase OafA/YrhL, contains acyltransferase and SGNH-hydrolase domains</fullName>
    </submittedName>
</protein>
<dbReference type="RefSeq" id="WP_068843836.1">
    <property type="nucleotide sequence ID" value="NZ_FRBT01000004.1"/>
</dbReference>
<sequence length="364" mass="42866">MINNALKLTSNTNKYSFIEGLRGFAILLVFGVHFFGKFQKKDYYLSQDSVFKPIIKFLHSGHIGVDCFFLISSFLIYKSLTNDDNKISFIQFMGKRYSRLLPVVIFILIIPFIIYNGFNIKIILDNIFFLNIFNSSSSIVIVTWSLVYEMYFYILAGILYIILPNKITTSALFLLLIFISILFIHFFIDQHIIEEPIRFLGFFFGILLAKYHTKINESKFLLKYKELIVIIGFFIIFFQMYGWLNFNWVTSVTTSKLYSALFYITVQVGFFLIILGNLIKENRLEFLLVNSFMQLLGMVSYSFYIIHCFVITKLNLTPKLMMYLNTSSFMSMILEYIISFSFAVLLSIYIYEYLEKPYFNKIKK</sequence>
<dbReference type="GO" id="GO:0016020">
    <property type="term" value="C:membrane"/>
    <property type="evidence" value="ECO:0007669"/>
    <property type="project" value="TreeGrafter"/>
</dbReference>
<gene>
    <name evidence="3" type="ORF">SAMN05444484_104309</name>
</gene>
<accession>A0A1M7GQX5</accession>
<feature type="transmembrane region" description="Helical" evidence="1">
    <location>
        <begin position="227"/>
        <end position="246"/>
    </location>
</feature>
<organism evidence="3 4">
    <name type="scientific">Flavobacterium chilense</name>
    <dbReference type="NCBI Taxonomy" id="946677"/>
    <lineage>
        <taxon>Bacteria</taxon>
        <taxon>Pseudomonadati</taxon>
        <taxon>Bacteroidota</taxon>
        <taxon>Flavobacteriia</taxon>
        <taxon>Flavobacteriales</taxon>
        <taxon>Flavobacteriaceae</taxon>
        <taxon>Flavobacterium</taxon>
    </lineage>
</organism>
<keyword evidence="3" id="KW-0012">Acyltransferase</keyword>
<dbReference type="InterPro" id="IPR050879">
    <property type="entry name" value="Acyltransferase_3"/>
</dbReference>
<feature type="transmembrane region" description="Helical" evidence="1">
    <location>
        <begin position="20"/>
        <end position="36"/>
    </location>
</feature>
<name>A0A1M7GQX5_9FLAO</name>
<reference evidence="4" key="1">
    <citation type="submission" date="2016-11" db="EMBL/GenBank/DDBJ databases">
        <authorList>
            <person name="Varghese N."/>
            <person name="Submissions S."/>
        </authorList>
    </citation>
    <scope>NUCLEOTIDE SEQUENCE [LARGE SCALE GENOMIC DNA]</scope>
    <source>
        <strain evidence="4">DSM 24724</strain>
    </source>
</reference>
<dbReference type="AlphaFoldDB" id="A0A1M7GQX5"/>
<feature type="transmembrane region" description="Helical" evidence="1">
    <location>
        <begin position="57"/>
        <end position="77"/>
    </location>
</feature>
<keyword evidence="1" id="KW-1133">Transmembrane helix</keyword>
<dbReference type="InterPro" id="IPR002656">
    <property type="entry name" value="Acyl_transf_3_dom"/>
</dbReference>
<feature type="transmembrane region" description="Helical" evidence="1">
    <location>
        <begin position="286"/>
        <end position="312"/>
    </location>
</feature>
<feature type="domain" description="Acyltransferase 3" evidence="2">
    <location>
        <begin position="16"/>
        <end position="351"/>
    </location>
</feature>
<dbReference type="GO" id="GO:0009103">
    <property type="term" value="P:lipopolysaccharide biosynthetic process"/>
    <property type="evidence" value="ECO:0007669"/>
    <property type="project" value="TreeGrafter"/>
</dbReference>
<evidence type="ECO:0000256" key="1">
    <source>
        <dbReference type="SAM" id="Phobius"/>
    </source>
</evidence>
<dbReference type="GO" id="GO:0016787">
    <property type="term" value="F:hydrolase activity"/>
    <property type="evidence" value="ECO:0007669"/>
    <property type="project" value="UniProtKB-KW"/>
</dbReference>
<keyword evidence="1" id="KW-0472">Membrane</keyword>
<dbReference type="PANTHER" id="PTHR23028">
    <property type="entry name" value="ACETYLTRANSFERASE"/>
    <property type="match status" value="1"/>
</dbReference>
<dbReference type="Pfam" id="PF01757">
    <property type="entry name" value="Acyl_transf_3"/>
    <property type="match status" value="1"/>
</dbReference>
<feature type="transmembrane region" description="Helical" evidence="1">
    <location>
        <begin position="139"/>
        <end position="163"/>
    </location>
</feature>
<dbReference type="PANTHER" id="PTHR23028:SF53">
    <property type="entry name" value="ACYL_TRANSF_3 DOMAIN-CONTAINING PROTEIN"/>
    <property type="match status" value="1"/>
</dbReference>
<dbReference type="STRING" id="946677.SAMN05444484_104309"/>
<keyword evidence="3" id="KW-0378">Hydrolase</keyword>
<dbReference type="GO" id="GO:0016747">
    <property type="term" value="F:acyltransferase activity, transferring groups other than amino-acyl groups"/>
    <property type="evidence" value="ECO:0007669"/>
    <property type="project" value="InterPro"/>
</dbReference>
<keyword evidence="1" id="KW-0812">Transmembrane</keyword>
<feature type="transmembrane region" description="Helical" evidence="1">
    <location>
        <begin position="97"/>
        <end position="118"/>
    </location>
</feature>
<dbReference type="Proteomes" id="UP000184028">
    <property type="component" value="Unassembled WGS sequence"/>
</dbReference>